<name>A0AA39IVD3_9AGAR</name>
<feature type="transmembrane region" description="Helical" evidence="2">
    <location>
        <begin position="6"/>
        <end position="27"/>
    </location>
</feature>
<reference evidence="3" key="1">
    <citation type="submission" date="2023-06" db="EMBL/GenBank/DDBJ databases">
        <authorList>
            <consortium name="Lawrence Berkeley National Laboratory"/>
            <person name="Ahrendt S."/>
            <person name="Sahu N."/>
            <person name="Indic B."/>
            <person name="Wong-Bajracharya J."/>
            <person name="Merenyi Z."/>
            <person name="Ke H.-M."/>
            <person name="Monk M."/>
            <person name="Kocsube S."/>
            <person name="Drula E."/>
            <person name="Lipzen A."/>
            <person name="Balint B."/>
            <person name="Henrissat B."/>
            <person name="Andreopoulos B."/>
            <person name="Martin F.M."/>
            <person name="Harder C.B."/>
            <person name="Rigling D."/>
            <person name="Ford K.L."/>
            <person name="Foster G.D."/>
            <person name="Pangilinan J."/>
            <person name="Papanicolaou A."/>
            <person name="Barry K."/>
            <person name="LaButti K."/>
            <person name="Viragh M."/>
            <person name="Koriabine M."/>
            <person name="Yan M."/>
            <person name="Riley R."/>
            <person name="Champramary S."/>
            <person name="Plett K.L."/>
            <person name="Tsai I.J."/>
            <person name="Slot J."/>
            <person name="Sipos G."/>
            <person name="Plett J."/>
            <person name="Nagy L.G."/>
            <person name="Grigoriev I.V."/>
        </authorList>
    </citation>
    <scope>NUCLEOTIDE SEQUENCE</scope>
    <source>
        <strain evidence="3">FPL87.14</strain>
    </source>
</reference>
<proteinExistence type="predicted"/>
<dbReference type="Proteomes" id="UP001175226">
    <property type="component" value="Unassembled WGS sequence"/>
</dbReference>
<evidence type="ECO:0000256" key="1">
    <source>
        <dbReference type="SAM" id="Coils"/>
    </source>
</evidence>
<evidence type="ECO:0000313" key="3">
    <source>
        <dbReference type="EMBL" id="KAK0430272.1"/>
    </source>
</evidence>
<keyword evidence="2" id="KW-1133">Transmembrane helix</keyword>
<dbReference type="AlphaFoldDB" id="A0AA39IVD3"/>
<protein>
    <recommendedName>
        <fullName evidence="5">F-box domain-containing protein</fullName>
    </recommendedName>
</protein>
<accession>A0AA39IVD3</accession>
<evidence type="ECO:0008006" key="5">
    <source>
        <dbReference type="Google" id="ProtNLM"/>
    </source>
</evidence>
<feature type="coiled-coil region" evidence="1">
    <location>
        <begin position="87"/>
        <end position="114"/>
    </location>
</feature>
<keyword evidence="4" id="KW-1185">Reference proteome</keyword>
<dbReference type="EMBL" id="JAUEPT010000159">
    <property type="protein sequence ID" value="KAK0430272.1"/>
    <property type="molecule type" value="Genomic_DNA"/>
</dbReference>
<keyword evidence="2" id="KW-0812">Transmembrane</keyword>
<evidence type="ECO:0000256" key="2">
    <source>
        <dbReference type="SAM" id="Phobius"/>
    </source>
</evidence>
<evidence type="ECO:0000313" key="4">
    <source>
        <dbReference type="Proteomes" id="UP001175226"/>
    </source>
</evidence>
<comment type="caution">
    <text evidence="3">The sequence shown here is derived from an EMBL/GenBank/DDBJ whole genome shotgun (WGS) entry which is preliminary data.</text>
</comment>
<organism evidence="3 4">
    <name type="scientific">Armillaria borealis</name>
    <dbReference type="NCBI Taxonomy" id="47425"/>
    <lineage>
        <taxon>Eukaryota</taxon>
        <taxon>Fungi</taxon>
        <taxon>Dikarya</taxon>
        <taxon>Basidiomycota</taxon>
        <taxon>Agaricomycotina</taxon>
        <taxon>Agaricomycetes</taxon>
        <taxon>Agaricomycetidae</taxon>
        <taxon>Agaricales</taxon>
        <taxon>Marasmiineae</taxon>
        <taxon>Physalacriaceae</taxon>
        <taxon>Armillaria</taxon>
    </lineage>
</organism>
<sequence length="614" mass="69489">MGNAGQGLFAAFSMPSSVIVLSHCFLFRFRSRGRSHKPFDSSLNIETQSQSHIHSPELIALLSTNAVPTAFQAAQLEASIEVLDAPIHEIQSEIDLLRNAAASLETKMTRLKDIRRDYRAALSPIRRLPSEILVEILRWTPKKQTELTAASPRHVFGFNVFKIATGPWHLGQVCRSWRDAVQFLYPEIWSTLKITWQRKRSEKENIMIPAPKKDMLALLNRALERSQNHRLDFFFRCRGFHEEAADNRTDEPEEMSQCFDLLLTHSKRWGSVELAIVPSFLPRLSLVRGRVDRVEDVYLTCAPITMPGTMDALEIAPKLKTLDLTGMHAEAYIPFPAENLVLFSDARRLPDHDTVPKYLDIIASAPNLLEFSYHHHSVVPQSPGPYHPQFVHKSLQTLSASLGSLFCSLVVPSLTQMTLASVKSEEDLMVCPRDALFHLHDLVARSHCSLTTLTFTDATMDENLLPILRLSPQLVSLSFQEKQSSRESDATMESLFIDMTETVRVGDTLHHTLLPCLKHLEFVLDDVEFDRVNYLDVDFVEMIVSRRVPLGSQMLEFLRIVVVGRAFEVPISDNGGLEELKRLGDDGLDLQLDLADWDERVLQASALPRKPDDD</sequence>
<keyword evidence="1" id="KW-0175">Coiled coil</keyword>
<keyword evidence="2" id="KW-0472">Membrane</keyword>
<gene>
    <name evidence="3" type="ORF">EV421DRAFT_1744270</name>
</gene>